<evidence type="ECO:0000313" key="7">
    <source>
        <dbReference type="Proteomes" id="UP001226691"/>
    </source>
</evidence>
<dbReference type="SUPFAM" id="SSF57840">
    <property type="entry name" value="Ribosomal protein L36"/>
    <property type="match status" value="1"/>
</dbReference>
<evidence type="ECO:0000256" key="5">
    <source>
        <dbReference type="HAMAP-Rule" id="MF_00251"/>
    </source>
</evidence>
<dbReference type="EMBL" id="JAUTBF010000001">
    <property type="protein sequence ID" value="MDQ1123171.1"/>
    <property type="molecule type" value="Genomic_DNA"/>
</dbReference>
<keyword evidence="3 5" id="KW-0687">Ribonucleoprotein</keyword>
<accession>A0ABU0TU35</accession>
<dbReference type="PANTHER" id="PTHR47781:SF1">
    <property type="entry name" value="LARGE RIBOSOMAL SUBUNIT PROTEIN BL36B"/>
    <property type="match status" value="1"/>
</dbReference>
<dbReference type="GO" id="GO:0005840">
    <property type="term" value="C:ribosome"/>
    <property type="evidence" value="ECO:0007669"/>
    <property type="project" value="UniProtKB-KW"/>
</dbReference>
<dbReference type="Pfam" id="PF00444">
    <property type="entry name" value="Ribosomal_L36"/>
    <property type="match status" value="1"/>
</dbReference>
<comment type="similarity">
    <text evidence="1 5">Belongs to the bacterial ribosomal protein bL36 family.</text>
</comment>
<dbReference type="PANTHER" id="PTHR47781">
    <property type="entry name" value="50S RIBOSOMAL PROTEIN L36 2"/>
    <property type="match status" value="1"/>
</dbReference>
<sequence length="67" mass="7637">MASTSRFVRELSTPYLVTENAYQQGEAMKVRASIKSLKKQPGAQVVRRRGKIFVINKLNPRFKGRQA</sequence>
<dbReference type="InterPro" id="IPR047621">
    <property type="entry name" value="Ribosomal_L36_bact"/>
</dbReference>
<reference evidence="6 7" key="1">
    <citation type="submission" date="2023-07" db="EMBL/GenBank/DDBJ databases">
        <title>Functional and genomic diversity of the sorghum phyllosphere microbiome.</title>
        <authorList>
            <person name="Shade A."/>
        </authorList>
    </citation>
    <scope>NUCLEOTIDE SEQUENCE [LARGE SCALE GENOMIC DNA]</scope>
    <source>
        <strain evidence="6 7">SORGH_AS_1207</strain>
    </source>
</reference>
<name>A0ABU0TU35_MICTR</name>
<comment type="caution">
    <text evidence="6">The sequence shown here is derived from an EMBL/GenBank/DDBJ whole genome shotgun (WGS) entry which is preliminary data.</text>
</comment>
<evidence type="ECO:0000256" key="4">
    <source>
        <dbReference type="ARBA" id="ARBA00035186"/>
    </source>
</evidence>
<dbReference type="Proteomes" id="UP001226691">
    <property type="component" value="Unassembled WGS sequence"/>
</dbReference>
<evidence type="ECO:0000256" key="3">
    <source>
        <dbReference type="ARBA" id="ARBA00023274"/>
    </source>
</evidence>
<dbReference type="InterPro" id="IPR035977">
    <property type="entry name" value="Ribosomal_bL36_sp"/>
</dbReference>
<dbReference type="InterPro" id="IPR000473">
    <property type="entry name" value="Ribosomal_bL36"/>
</dbReference>
<keyword evidence="7" id="KW-1185">Reference proteome</keyword>
<evidence type="ECO:0000256" key="1">
    <source>
        <dbReference type="ARBA" id="ARBA00007645"/>
    </source>
</evidence>
<dbReference type="NCBIfam" id="NF002021">
    <property type="entry name" value="PRK00831.1"/>
    <property type="match status" value="1"/>
</dbReference>
<proteinExistence type="inferred from homology"/>
<gene>
    <name evidence="5" type="primary">rpmJ</name>
    <name evidence="6" type="ORF">QE412_001744</name>
</gene>
<evidence type="ECO:0000256" key="2">
    <source>
        <dbReference type="ARBA" id="ARBA00022980"/>
    </source>
</evidence>
<organism evidence="6 7">
    <name type="scientific">Microbacterium trichothecenolyticum</name>
    <name type="common">Aureobacterium trichothecenolyticum</name>
    <dbReference type="NCBI Taxonomy" id="69370"/>
    <lineage>
        <taxon>Bacteria</taxon>
        <taxon>Bacillati</taxon>
        <taxon>Actinomycetota</taxon>
        <taxon>Actinomycetes</taxon>
        <taxon>Micrococcales</taxon>
        <taxon>Microbacteriaceae</taxon>
        <taxon>Microbacterium</taxon>
    </lineage>
</organism>
<keyword evidence="2 5" id="KW-0689">Ribosomal protein</keyword>
<protein>
    <recommendedName>
        <fullName evidence="4 5">Large ribosomal subunit protein bL36</fullName>
    </recommendedName>
</protein>
<evidence type="ECO:0000313" key="6">
    <source>
        <dbReference type="EMBL" id="MDQ1123171.1"/>
    </source>
</evidence>
<dbReference type="HAMAP" id="MF_00251">
    <property type="entry name" value="Ribosomal_bL36"/>
    <property type="match status" value="1"/>
</dbReference>